<feature type="compositionally biased region" description="Basic and acidic residues" evidence="1">
    <location>
        <begin position="416"/>
        <end position="435"/>
    </location>
</feature>
<name>A0A2P5IB36_DIAHE</name>
<proteinExistence type="predicted"/>
<feature type="compositionally biased region" description="Basic and acidic residues" evidence="1">
    <location>
        <begin position="399"/>
        <end position="409"/>
    </location>
</feature>
<dbReference type="Proteomes" id="UP000094444">
    <property type="component" value="Unassembled WGS sequence"/>
</dbReference>
<feature type="compositionally biased region" description="Acidic residues" evidence="1">
    <location>
        <begin position="470"/>
        <end position="479"/>
    </location>
</feature>
<protein>
    <submittedName>
        <fullName evidence="2">Uncharacterized protein</fullName>
    </submittedName>
</protein>
<sequence length="830" mass="89490">MFSVGGIPILAMAPAAPAIPLRDLKRGNAPAKGKHPLKPSAASGGDKGKHAVPVEDLRRAVKGMENLSTGAPSKLHDFVATNDGIVGSLMPKLPSAPQLNRSDALKIMDKSEAIQGIFCPCITYGKVQHELDKAQQSRAECGGGLLSTKQTDAVRLFYGMGEHGGNKALDVILHGVTDLRNLAELRVREEVRKKLHLDQFEKARQYVSEAPMEMKKMFSDQLPEIDMKAALDQALADGEAKADSLLGRFKSLLDQKVLGQLGQVPEAEAPTAIDPMQRLSPGVSPVETNERPAEDGKTESDPVIDRFKNLLGSKGLGQPEQVPEAEAPTAIDPIQRLIPGISPEEIKDKPVEDGKIESDSVVDRFKHFLGSKGSEVPGKLSDTEIPTTPELPQNPSPDGHPEGEEDRSGRFFSFPFREKKTDKDEQPKKPKEDKPKKPKTKSKTRGKKSQKAKGKQPEEENLPPTSEGAQPEDEAEEATQETVSALEGIPQVRLDRGQSIVEIPANARVHSISDDTFVIDTRPLQSHSLDLDDIVPFDKARLSHILEHDQLIPAKPTPEEHRLSKDTVVPKSVVTPGHLLEEDDPVVSGPRQVFSHEILDDPIVERAKAPLPHSLDSDEKIGKAAKKARAHSLAADTILPAAPPATGQHDLESDKRIAAPPATSGEHDISRDVRILSPSGTVRGTHTVEQDEIIREGAQFRKSPRPDAAAMPGNWASPSASEEDVGTKKNPVGSLNAVIDSADRALDELGRPDGAGKGAGLDAPAGRGFWGRMFPKRQNTAPAAIPEPTAPAPTPSGHHWAEARVSVISLPWLHEQTTNVCLAPNGEAMV</sequence>
<feature type="compositionally biased region" description="Basic and acidic residues" evidence="1">
    <location>
        <begin position="344"/>
        <end position="355"/>
    </location>
</feature>
<evidence type="ECO:0000313" key="3">
    <source>
        <dbReference type="Proteomes" id="UP000094444"/>
    </source>
</evidence>
<feature type="compositionally biased region" description="Basic residues" evidence="1">
    <location>
        <begin position="436"/>
        <end position="454"/>
    </location>
</feature>
<accession>A0A2P5IB36</accession>
<dbReference type="OrthoDB" id="5233147at2759"/>
<dbReference type="EMBL" id="MAVT02000093">
    <property type="protein sequence ID" value="POS79725.1"/>
    <property type="molecule type" value="Genomic_DNA"/>
</dbReference>
<feature type="compositionally biased region" description="Basic and acidic residues" evidence="1">
    <location>
        <begin position="686"/>
        <end position="699"/>
    </location>
</feature>
<feature type="compositionally biased region" description="Polar residues" evidence="1">
    <location>
        <begin position="384"/>
        <end position="393"/>
    </location>
</feature>
<evidence type="ECO:0000313" key="2">
    <source>
        <dbReference type="EMBL" id="POS79725.1"/>
    </source>
</evidence>
<gene>
    <name evidence="2" type="ORF">DHEL01_v201898</name>
</gene>
<feature type="region of interest" description="Disordered" evidence="1">
    <location>
        <begin position="25"/>
        <end position="52"/>
    </location>
</feature>
<evidence type="ECO:0000256" key="1">
    <source>
        <dbReference type="SAM" id="MobiDB-lite"/>
    </source>
</evidence>
<keyword evidence="3" id="KW-1185">Reference proteome</keyword>
<reference evidence="2" key="1">
    <citation type="submission" date="2017-09" db="EMBL/GenBank/DDBJ databases">
        <title>Polyketide synthases of a Diaporthe helianthi virulent isolate.</title>
        <authorList>
            <person name="Baroncelli R."/>
        </authorList>
    </citation>
    <scope>NUCLEOTIDE SEQUENCE [LARGE SCALE GENOMIC DNA]</scope>
    <source>
        <strain evidence="2">7/96</strain>
    </source>
</reference>
<dbReference type="InParanoid" id="A0A2P5IB36"/>
<comment type="caution">
    <text evidence="2">The sequence shown here is derived from an EMBL/GenBank/DDBJ whole genome shotgun (WGS) entry which is preliminary data.</text>
</comment>
<feature type="region of interest" description="Disordered" evidence="1">
    <location>
        <begin position="658"/>
        <end position="734"/>
    </location>
</feature>
<feature type="region of interest" description="Disordered" evidence="1">
    <location>
        <begin position="275"/>
        <end position="355"/>
    </location>
</feature>
<feature type="compositionally biased region" description="Basic and acidic residues" evidence="1">
    <location>
        <begin position="288"/>
        <end position="308"/>
    </location>
</feature>
<dbReference type="AlphaFoldDB" id="A0A2P5IB36"/>
<feature type="compositionally biased region" description="Basic and acidic residues" evidence="1">
    <location>
        <begin position="665"/>
        <end position="674"/>
    </location>
</feature>
<organism evidence="2 3">
    <name type="scientific">Diaporthe helianthi</name>
    <dbReference type="NCBI Taxonomy" id="158607"/>
    <lineage>
        <taxon>Eukaryota</taxon>
        <taxon>Fungi</taxon>
        <taxon>Dikarya</taxon>
        <taxon>Ascomycota</taxon>
        <taxon>Pezizomycotina</taxon>
        <taxon>Sordariomycetes</taxon>
        <taxon>Sordariomycetidae</taxon>
        <taxon>Diaporthales</taxon>
        <taxon>Diaporthaceae</taxon>
        <taxon>Diaporthe</taxon>
    </lineage>
</organism>
<feature type="region of interest" description="Disordered" evidence="1">
    <location>
        <begin position="370"/>
        <end position="490"/>
    </location>
</feature>